<proteinExistence type="predicted"/>
<evidence type="ECO:0000313" key="3">
    <source>
        <dbReference type="EMBL" id="ROT72542.1"/>
    </source>
</evidence>
<name>A0A3R7M5H5_PENVA</name>
<dbReference type="Proteomes" id="UP000283509">
    <property type="component" value="Unassembled WGS sequence"/>
</dbReference>
<dbReference type="InterPro" id="IPR043128">
    <property type="entry name" value="Rev_trsase/Diguanyl_cyclase"/>
</dbReference>
<evidence type="ECO:0000256" key="1">
    <source>
        <dbReference type="ARBA" id="ARBA00012493"/>
    </source>
</evidence>
<dbReference type="EMBL" id="QCYY01002138">
    <property type="protein sequence ID" value="ROT72542.1"/>
    <property type="molecule type" value="Genomic_DNA"/>
</dbReference>
<dbReference type="InterPro" id="IPR043502">
    <property type="entry name" value="DNA/RNA_pol_sf"/>
</dbReference>
<dbReference type="EC" id="2.7.7.49" evidence="1"/>
<dbReference type="PANTHER" id="PTHR33064">
    <property type="entry name" value="POL PROTEIN"/>
    <property type="match status" value="1"/>
</dbReference>
<dbReference type="PANTHER" id="PTHR33064:SF37">
    <property type="entry name" value="RIBONUCLEASE H"/>
    <property type="match status" value="1"/>
</dbReference>
<dbReference type="Gene3D" id="3.30.70.270">
    <property type="match status" value="1"/>
</dbReference>
<feature type="domain" description="Reverse transcriptase/retrotransposon-derived protein RNase H-like" evidence="2">
    <location>
        <begin position="55"/>
        <end position="121"/>
    </location>
</feature>
<dbReference type="Pfam" id="PF17919">
    <property type="entry name" value="RT_RNaseH_2"/>
    <property type="match status" value="1"/>
</dbReference>
<sequence>MAKVESIQQLPAPTSRKDVMRFLGMAGYYRRFCPNSADVASPLTALVSPKEKFVWSSECQAAFEKIRSILMTKPVLKSPDFSQPFVLQVDASDVAAGAVLLQAGDGGVLHPVSFMSMKFKVIYKLQVYKKQVFKLVAPEFSKGPSRGRAAQTAVRSTALAGAWSVKHRRGPPRHIQIV</sequence>
<comment type="caution">
    <text evidence="3">The sequence shown here is derived from an EMBL/GenBank/DDBJ whole genome shotgun (WGS) entry which is preliminary data.</text>
</comment>
<evidence type="ECO:0000313" key="4">
    <source>
        <dbReference type="Proteomes" id="UP000283509"/>
    </source>
</evidence>
<dbReference type="STRING" id="6689.A0A3R7M5H5"/>
<gene>
    <name evidence="3" type="ORF">C7M84_009074</name>
</gene>
<evidence type="ECO:0000259" key="2">
    <source>
        <dbReference type="Pfam" id="PF17919"/>
    </source>
</evidence>
<dbReference type="InterPro" id="IPR041577">
    <property type="entry name" value="RT_RNaseH_2"/>
</dbReference>
<dbReference type="InterPro" id="IPR051320">
    <property type="entry name" value="Viral_Replic_Matur_Polypro"/>
</dbReference>
<accession>A0A3R7M5H5</accession>
<dbReference type="GO" id="GO:0003964">
    <property type="term" value="F:RNA-directed DNA polymerase activity"/>
    <property type="evidence" value="ECO:0007669"/>
    <property type="project" value="UniProtKB-EC"/>
</dbReference>
<protein>
    <recommendedName>
        <fullName evidence="1">RNA-directed DNA polymerase</fullName>
        <ecNumber evidence="1">2.7.7.49</ecNumber>
    </recommendedName>
</protein>
<dbReference type="FunFam" id="3.30.70.270:FF:000020">
    <property type="entry name" value="Transposon Tf2-6 polyprotein-like Protein"/>
    <property type="match status" value="1"/>
</dbReference>
<reference evidence="3 4" key="2">
    <citation type="submission" date="2019-01" db="EMBL/GenBank/DDBJ databases">
        <title>The decoding of complex shrimp genome reveals the adaptation for benthos swimmer, frequently molting mechanism and breeding impact on genome.</title>
        <authorList>
            <person name="Sun Y."/>
            <person name="Gao Y."/>
            <person name="Yu Y."/>
        </authorList>
    </citation>
    <scope>NUCLEOTIDE SEQUENCE [LARGE SCALE GENOMIC DNA]</scope>
    <source>
        <tissue evidence="3">Muscle</tissue>
    </source>
</reference>
<dbReference type="OrthoDB" id="6378933at2759"/>
<reference evidence="3 4" key="1">
    <citation type="submission" date="2018-04" db="EMBL/GenBank/DDBJ databases">
        <authorList>
            <person name="Zhang X."/>
            <person name="Yuan J."/>
            <person name="Li F."/>
            <person name="Xiang J."/>
        </authorList>
    </citation>
    <scope>NUCLEOTIDE SEQUENCE [LARGE SCALE GENOMIC DNA]</scope>
    <source>
        <tissue evidence="3">Muscle</tissue>
    </source>
</reference>
<dbReference type="SUPFAM" id="SSF56672">
    <property type="entry name" value="DNA/RNA polymerases"/>
    <property type="match status" value="1"/>
</dbReference>
<keyword evidence="4" id="KW-1185">Reference proteome</keyword>
<dbReference type="AlphaFoldDB" id="A0A3R7M5H5"/>
<organism evidence="3 4">
    <name type="scientific">Penaeus vannamei</name>
    <name type="common">Whiteleg shrimp</name>
    <name type="synonym">Litopenaeus vannamei</name>
    <dbReference type="NCBI Taxonomy" id="6689"/>
    <lineage>
        <taxon>Eukaryota</taxon>
        <taxon>Metazoa</taxon>
        <taxon>Ecdysozoa</taxon>
        <taxon>Arthropoda</taxon>
        <taxon>Crustacea</taxon>
        <taxon>Multicrustacea</taxon>
        <taxon>Malacostraca</taxon>
        <taxon>Eumalacostraca</taxon>
        <taxon>Eucarida</taxon>
        <taxon>Decapoda</taxon>
        <taxon>Dendrobranchiata</taxon>
        <taxon>Penaeoidea</taxon>
        <taxon>Penaeidae</taxon>
        <taxon>Penaeus</taxon>
    </lineage>
</organism>